<dbReference type="SUPFAM" id="SSF158745">
    <property type="entry name" value="LanC-like"/>
    <property type="match status" value="1"/>
</dbReference>
<dbReference type="EMBL" id="JBHRTS010000003">
    <property type="protein sequence ID" value="MFC3193919.1"/>
    <property type="molecule type" value="Genomic_DNA"/>
</dbReference>
<organism evidence="2 3">
    <name type="scientific">Marinicella sediminis</name>
    <dbReference type="NCBI Taxonomy" id="1792834"/>
    <lineage>
        <taxon>Bacteria</taxon>
        <taxon>Pseudomonadati</taxon>
        <taxon>Pseudomonadota</taxon>
        <taxon>Gammaproteobacteria</taxon>
        <taxon>Lysobacterales</taxon>
        <taxon>Marinicellaceae</taxon>
        <taxon>Marinicella</taxon>
    </lineage>
</organism>
<dbReference type="InterPro" id="IPR007822">
    <property type="entry name" value="LANC-like"/>
</dbReference>
<dbReference type="Gene3D" id="1.50.10.20">
    <property type="match status" value="1"/>
</dbReference>
<evidence type="ECO:0000259" key="1">
    <source>
        <dbReference type="Pfam" id="PF13575"/>
    </source>
</evidence>
<dbReference type="SMART" id="SM01260">
    <property type="entry name" value="LANC_like"/>
    <property type="match status" value="1"/>
</dbReference>
<dbReference type="InterPro" id="IPR017146">
    <property type="entry name" value="Lanti_2_LanM"/>
</dbReference>
<dbReference type="Pfam" id="PF13575">
    <property type="entry name" value="DUF4135"/>
    <property type="match status" value="1"/>
</dbReference>
<dbReference type="PIRSF" id="PIRSF037228">
    <property type="entry name" value="Lant_mod_RumM"/>
    <property type="match status" value="1"/>
</dbReference>
<keyword evidence="3" id="KW-1185">Reference proteome</keyword>
<proteinExistence type="predicted"/>
<dbReference type="CDD" id="cd04792">
    <property type="entry name" value="LanM-like"/>
    <property type="match status" value="1"/>
</dbReference>
<evidence type="ECO:0000313" key="2">
    <source>
        <dbReference type="EMBL" id="MFC3193919.1"/>
    </source>
</evidence>
<gene>
    <name evidence="2" type="ORF">ACFODZ_06675</name>
</gene>
<dbReference type="NCBIfam" id="TIGR03897">
    <property type="entry name" value="lanti_2_LanM"/>
    <property type="match status" value="1"/>
</dbReference>
<sequence>MQKDNMAEKQPFNTYQYNKYKSLYPFNDEQAFGEWLSINQLSLTDFESMFLNDNHQHSQTAQHWLRFLHNDYRAEDARTFDNPFCQLVDFILVNAQRQLSKACEPIFSMPVDCVQLTDYLPLFEQELTELLIDLITPTLTLELNVARVSNKLQGTCSEERFQWFIEQLKNPAIIQSVFDEYPLLLEQLVCLTEQSIEQHTEFLARLSRDHKALCVQFGKPGQFRRFGAQQGDAHNQGRSVRICHFENLTLVYKPRSLSVDQWFGKLLTDLNAASHVQLKSPQLLNLHSHGWTEYITEVATENDQQAGRYYHRMGHYLALLYVLNSGDFHHENIIAHGEHPVLVDLESIFHVNFKHGTEQQCDDPSLEQSFHTVLDSMMLPQKTMFAGQKQGMDVSALGFRANQRIDLPMGQLVNQRRDDMRYTASDITTSVTHLQSHDLSVGEITAHLINGFDVLYDFFLTHPDWLSDNLAFMELSQMKYRCILRPTDTYHQLVKCLQHPDFLRNQTERDLFIEEKLWVMTQSMGHLRQVIRYESACLKSANIPIFYFQPNSQQLFTGNGQVINHYFHHPALARIDHTLHRLSEQDRRAQHWLIRASMHTSEALQHSQPIDCPDIQSADDFCHHITSELLACAHQSGHILHWKNLEMINETQWTINSKKEFELFNGNLGSLLYLLAYAQVYQDADLLRKVQLTAEYLGDKLPAIRFQHIGGFVGMGGVLYSLSQIQHATGSQRLLRHLSDFSRIIEMHIDQDPHFDVMHGAAGCLLAALTAHRLTSNPAFLSVAGHCARHLRAHAVIHTSGVGWPNPIADGNMLGGFSHGVTGIAFALGQYDQYLHLNTHTDIIRRAWSFESSLFDPETLHFRDLRVSHDCCDGMFAWCNGGLGVAMASHDLQQQASLNELPHARLAQKAVDALGHNQSLCHGDASILHYLNMLTSCPEADFNKAHLHQRLDQVIQQISRTGLKNGMPFNQFDPGLMVGSPGLAYQILHIKNPQLVPNVLLLN</sequence>
<dbReference type="RefSeq" id="WP_157892931.1">
    <property type="nucleotide sequence ID" value="NZ_JBHRTS010000003.1"/>
</dbReference>
<evidence type="ECO:0000313" key="3">
    <source>
        <dbReference type="Proteomes" id="UP001595533"/>
    </source>
</evidence>
<reference evidence="3" key="1">
    <citation type="journal article" date="2019" name="Int. J. Syst. Evol. Microbiol.">
        <title>The Global Catalogue of Microorganisms (GCM) 10K type strain sequencing project: providing services to taxonomists for standard genome sequencing and annotation.</title>
        <authorList>
            <consortium name="The Broad Institute Genomics Platform"/>
            <consortium name="The Broad Institute Genome Sequencing Center for Infectious Disease"/>
            <person name="Wu L."/>
            <person name="Ma J."/>
        </authorList>
    </citation>
    <scope>NUCLEOTIDE SEQUENCE [LARGE SCALE GENOMIC DNA]</scope>
    <source>
        <strain evidence="3">KCTC 42953</strain>
    </source>
</reference>
<dbReference type="Proteomes" id="UP001595533">
    <property type="component" value="Unassembled WGS sequence"/>
</dbReference>
<comment type="caution">
    <text evidence="2">The sequence shown here is derived from an EMBL/GenBank/DDBJ whole genome shotgun (WGS) entry which is preliminary data.</text>
</comment>
<name>A0ABV7JAK3_9GAMM</name>
<feature type="domain" description="Lantibiotic biosynthesis protein dehydration" evidence="1">
    <location>
        <begin position="181"/>
        <end position="548"/>
    </location>
</feature>
<dbReference type="Pfam" id="PF05147">
    <property type="entry name" value="LANC_like"/>
    <property type="match status" value="1"/>
</dbReference>
<protein>
    <submittedName>
        <fullName evidence="2">Type 2 lanthipeptide synthetase LanM family protein</fullName>
    </submittedName>
</protein>
<dbReference type="InterPro" id="IPR025410">
    <property type="entry name" value="Lant_dehyd"/>
</dbReference>
<accession>A0ABV7JAK3</accession>
<dbReference type="PRINTS" id="PR01950">
    <property type="entry name" value="LANCSUPER"/>
</dbReference>